<dbReference type="InterPro" id="IPR011033">
    <property type="entry name" value="PRC_barrel-like_sf"/>
</dbReference>
<comment type="caution">
    <text evidence="3">The sequence shown here is derived from an EMBL/GenBank/DDBJ whole genome shotgun (WGS) entry which is preliminary data.</text>
</comment>
<feature type="domain" description="PRC-barrel" evidence="2">
    <location>
        <begin position="13"/>
        <end position="84"/>
    </location>
</feature>
<feature type="compositionally biased region" description="Basic and acidic residues" evidence="1">
    <location>
        <begin position="329"/>
        <end position="340"/>
    </location>
</feature>
<evidence type="ECO:0000259" key="2">
    <source>
        <dbReference type="Pfam" id="PF05239"/>
    </source>
</evidence>
<proteinExistence type="predicted"/>
<feature type="region of interest" description="Disordered" evidence="1">
    <location>
        <begin position="266"/>
        <end position="340"/>
    </location>
</feature>
<evidence type="ECO:0000313" key="4">
    <source>
        <dbReference type="Proteomes" id="UP001232750"/>
    </source>
</evidence>
<keyword evidence="4" id="KW-1185">Reference proteome</keyword>
<dbReference type="SUPFAM" id="SSF50346">
    <property type="entry name" value="PRC-barrel domain"/>
    <property type="match status" value="2"/>
</dbReference>
<evidence type="ECO:0000256" key="1">
    <source>
        <dbReference type="SAM" id="MobiDB-lite"/>
    </source>
</evidence>
<evidence type="ECO:0000313" key="3">
    <source>
        <dbReference type="EMBL" id="MDJ1650077.1"/>
    </source>
</evidence>
<reference evidence="3 4" key="1">
    <citation type="submission" date="2023-05" db="EMBL/GenBank/DDBJ databases">
        <title>Gordonibacter KGMB12511T sp. nov., isolated from faeces of healthy Korean.</title>
        <authorList>
            <person name="Kim H.S."/>
            <person name="Kim J.-S."/>
            <person name="Suh M.K."/>
            <person name="Eom M.K."/>
            <person name="Do H.E."/>
            <person name="Lee J.-S."/>
        </authorList>
    </citation>
    <scope>NUCLEOTIDE SEQUENCE [LARGE SCALE GENOMIC DNA]</scope>
    <source>
        <strain evidence="3 4">KGMB12511</strain>
    </source>
</reference>
<gene>
    <name evidence="3" type="ORF">QNJ86_04645</name>
</gene>
<feature type="compositionally biased region" description="Basic and acidic residues" evidence="1">
    <location>
        <begin position="266"/>
        <end position="286"/>
    </location>
</feature>
<dbReference type="RefSeq" id="WP_283831428.1">
    <property type="nucleotide sequence ID" value="NZ_JASJEU010000008.1"/>
</dbReference>
<feature type="compositionally biased region" description="Basic residues" evidence="1">
    <location>
        <begin position="306"/>
        <end position="321"/>
    </location>
</feature>
<dbReference type="Proteomes" id="UP001232750">
    <property type="component" value="Unassembled WGS sequence"/>
</dbReference>
<accession>A0ABT7DKZ8</accession>
<dbReference type="EMBL" id="JASJEU010000008">
    <property type="protein sequence ID" value="MDJ1650077.1"/>
    <property type="molecule type" value="Genomic_DNA"/>
</dbReference>
<name>A0ABT7DKZ8_9ACTN</name>
<organism evidence="3 4">
    <name type="scientific">Gordonibacter faecis</name>
    <dbReference type="NCBI Taxonomy" id="3047475"/>
    <lineage>
        <taxon>Bacteria</taxon>
        <taxon>Bacillati</taxon>
        <taxon>Actinomycetota</taxon>
        <taxon>Coriobacteriia</taxon>
        <taxon>Eggerthellales</taxon>
        <taxon>Eggerthellaceae</taxon>
        <taxon>Gordonibacter</taxon>
    </lineage>
</organism>
<feature type="compositionally biased region" description="Low complexity" evidence="1">
    <location>
        <begin position="287"/>
        <end position="305"/>
    </location>
</feature>
<dbReference type="InterPro" id="IPR027275">
    <property type="entry name" value="PRC-brl_dom"/>
</dbReference>
<protein>
    <submittedName>
        <fullName evidence="3">PRC-barrel domain-containing protein</fullName>
    </submittedName>
</protein>
<dbReference type="Pfam" id="PF05239">
    <property type="entry name" value="PRC"/>
    <property type="match status" value="1"/>
</dbReference>
<sequence>MGDRYMANQLISTDELIGVRVVGGKNGTRRIGKVRRIVFHPKERRVVGFVVKRPDLLWMFRRKDMFVAIDGYDFEDGRVVVHDDPSATDRGACKALGVDWDECVLWVGLPVMTADGDALGMVGNVTFNRLTGAIDTVITDSGATANALLGRREISASMVKGFRRGMGAALAQTGAEGQEGDEVVLGAILVSDEARSLAVEGGLAEKAGETTAVVLDKAQSAVDKAKPVVSEAAKKTGEVVNKGAYATGKQIAATKGMFSGFKEEYQKARGPKAKDDGDAQALEKAEPAGAKPAASKPAAASAAKPAAKKPAAKPATKKPAPKKNMFAAFKEEYDKARHDD</sequence>